<dbReference type="AlphaFoldDB" id="A0A9Q8SPD1"/>
<reference evidence="1" key="1">
    <citation type="journal article" date="2021" name="Mol. Plant Microbe Interact.">
        <title>Complete Genome Sequence of the Plant-Pathogenic Fungus Colletotrichum lupini.</title>
        <authorList>
            <person name="Baroncelli R."/>
            <person name="Pensec F."/>
            <person name="Da Lio D."/>
            <person name="Boufleur T."/>
            <person name="Vicente I."/>
            <person name="Sarrocco S."/>
            <person name="Picot A."/>
            <person name="Baraldi E."/>
            <person name="Sukno S."/>
            <person name="Thon M."/>
            <person name="Le Floch G."/>
        </authorList>
    </citation>
    <scope>NUCLEOTIDE SEQUENCE</scope>
    <source>
        <strain evidence="1">IMI 504893</strain>
    </source>
</reference>
<keyword evidence="2" id="KW-1185">Reference proteome</keyword>
<evidence type="ECO:0000313" key="2">
    <source>
        <dbReference type="Proteomes" id="UP000830671"/>
    </source>
</evidence>
<dbReference type="EMBL" id="CP019475">
    <property type="protein sequence ID" value="UQC80132.1"/>
    <property type="molecule type" value="Genomic_DNA"/>
</dbReference>
<dbReference type="RefSeq" id="XP_049141763.1">
    <property type="nucleotide sequence ID" value="XM_049284620.1"/>
</dbReference>
<protein>
    <submittedName>
        <fullName evidence="1">Uncharacterized protein</fullName>
    </submittedName>
</protein>
<name>A0A9Q8SPD1_9PEZI</name>
<accession>A0A9Q8SPD1</accession>
<dbReference type="GeneID" id="73339630"/>
<organism evidence="1 2">
    <name type="scientific">Colletotrichum lupini</name>
    <dbReference type="NCBI Taxonomy" id="145971"/>
    <lineage>
        <taxon>Eukaryota</taxon>
        <taxon>Fungi</taxon>
        <taxon>Dikarya</taxon>
        <taxon>Ascomycota</taxon>
        <taxon>Pezizomycotina</taxon>
        <taxon>Sordariomycetes</taxon>
        <taxon>Hypocreomycetidae</taxon>
        <taxon>Glomerellales</taxon>
        <taxon>Glomerellaceae</taxon>
        <taxon>Colletotrichum</taxon>
        <taxon>Colletotrichum acutatum species complex</taxon>
    </lineage>
</organism>
<proteinExistence type="predicted"/>
<dbReference type="Proteomes" id="UP000830671">
    <property type="component" value="Chromosome 3"/>
</dbReference>
<evidence type="ECO:0000313" key="1">
    <source>
        <dbReference type="EMBL" id="UQC80132.1"/>
    </source>
</evidence>
<dbReference type="KEGG" id="clup:CLUP02_05614"/>
<gene>
    <name evidence="1" type="ORF">CLUP02_05614</name>
</gene>
<sequence>MDNDFDLRHSGAPLQVSRSAQGAVPLFIMYVAFHHNGQAAMRNLAIMIFAYWRISKPYPGSKNRPKKHPLELTSRSAVLTSRKENALNLGAREEHRKGRSGLVFGRGRTA</sequence>